<evidence type="ECO:0000313" key="2">
    <source>
        <dbReference type="EMBL" id="GBP60332.1"/>
    </source>
</evidence>
<feature type="region of interest" description="Disordered" evidence="1">
    <location>
        <begin position="1"/>
        <end position="21"/>
    </location>
</feature>
<reference evidence="2 3" key="1">
    <citation type="journal article" date="2019" name="Commun. Biol.">
        <title>The bagworm genome reveals a unique fibroin gene that provides high tensile strength.</title>
        <authorList>
            <person name="Kono N."/>
            <person name="Nakamura H."/>
            <person name="Ohtoshi R."/>
            <person name="Tomita M."/>
            <person name="Numata K."/>
            <person name="Arakawa K."/>
        </authorList>
    </citation>
    <scope>NUCLEOTIDE SEQUENCE [LARGE SCALE GENOMIC DNA]</scope>
</reference>
<comment type="caution">
    <text evidence="2">The sequence shown here is derived from an EMBL/GenBank/DDBJ whole genome shotgun (WGS) entry which is preliminary data.</text>
</comment>
<accession>A0A4C1XBH5</accession>
<keyword evidence="3" id="KW-1185">Reference proteome</keyword>
<protein>
    <submittedName>
        <fullName evidence="2">Uncharacterized protein</fullName>
    </submittedName>
</protein>
<sequence>MTHRVKAQTRDPKSSVFELRGAVAPGSVPQKEKAEPSVHESDSHLAGFYKLKKLLFASHFDVTSYPEEYRYKEQNIVISEI</sequence>
<evidence type="ECO:0000256" key="1">
    <source>
        <dbReference type="SAM" id="MobiDB-lite"/>
    </source>
</evidence>
<proteinExistence type="predicted"/>
<organism evidence="2 3">
    <name type="scientific">Eumeta variegata</name>
    <name type="common">Bagworm moth</name>
    <name type="synonym">Eumeta japonica</name>
    <dbReference type="NCBI Taxonomy" id="151549"/>
    <lineage>
        <taxon>Eukaryota</taxon>
        <taxon>Metazoa</taxon>
        <taxon>Ecdysozoa</taxon>
        <taxon>Arthropoda</taxon>
        <taxon>Hexapoda</taxon>
        <taxon>Insecta</taxon>
        <taxon>Pterygota</taxon>
        <taxon>Neoptera</taxon>
        <taxon>Endopterygota</taxon>
        <taxon>Lepidoptera</taxon>
        <taxon>Glossata</taxon>
        <taxon>Ditrysia</taxon>
        <taxon>Tineoidea</taxon>
        <taxon>Psychidae</taxon>
        <taxon>Oiketicinae</taxon>
        <taxon>Eumeta</taxon>
    </lineage>
</organism>
<evidence type="ECO:0000313" key="3">
    <source>
        <dbReference type="Proteomes" id="UP000299102"/>
    </source>
</evidence>
<name>A0A4C1XBH5_EUMVA</name>
<dbReference type="AlphaFoldDB" id="A0A4C1XBH5"/>
<dbReference type="EMBL" id="BGZK01000785">
    <property type="protein sequence ID" value="GBP60332.1"/>
    <property type="molecule type" value="Genomic_DNA"/>
</dbReference>
<dbReference type="Proteomes" id="UP000299102">
    <property type="component" value="Unassembled WGS sequence"/>
</dbReference>
<gene>
    <name evidence="2" type="ORF">EVAR_26744_1</name>
</gene>